<keyword evidence="3" id="KW-1185">Reference proteome</keyword>
<gene>
    <name evidence="2" type="ORF">GCM10017559_54180</name>
</gene>
<reference evidence="3" key="1">
    <citation type="journal article" date="2019" name="Int. J. Syst. Evol. Microbiol.">
        <title>The Global Catalogue of Microorganisms (GCM) 10K type strain sequencing project: providing services to taxonomists for standard genome sequencing and annotation.</title>
        <authorList>
            <consortium name="The Broad Institute Genomics Platform"/>
            <consortium name="The Broad Institute Genome Sequencing Center for Infectious Disease"/>
            <person name="Wu L."/>
            <person name="Ma J."/>
        </authorList>
    </citation>
    <scope>NUCLEOTIDE SEQUENCE [LARGE SCALE GENOMIC DNA]</scope>
    <source>
        <strain evidence="3">JCM 3106</strain>
    </source>
</reference>
<feature type="compositionally biased region" description="Polar residues" evidence="1">
    <location>
        <begin position="1"/>
        <end position="20"/>
    </location>
</feature>
<sequence length="125" mass="12229">MLQCWSTTSAMPNTRSTSTKGSRAAADRAGRGAGTSGGAVAGTVTGAVAGRIAGWGITAVTGSRFSKGTGEAMRKASSPGPGGAVTHAALFLSGRTTGGGSAGLTPARRVRRVDARDLLPLALAS</sequence>
<evidence type="ECO:0000313" key="3">
    <source>
        <dbReference type="Proteomes" id="UP001499930"/>
    </source>
</evidence>
<dbReference type="EMBL" id="BAAAWD010000015">
    <property type="protein sequence ID" value="GAA3022290.1"/>
    <property type="molecule type" value="Genomic_DNA"/>
</dbReference>
<feature type="region of interest" description="Disordered" evidence="1">
    <location>
        <begin position="1"/>
        <end position="41"/>
    </location>
</feature>
<organism evidence="2 3">
    <name type="scientific">Streptosporangium longisporum</name>
    <dbReference type="NCBI Taxonomy" id="46187"/>
    <lineage>
        <taxon>Bacteria</taxon>
        <taxon>Bacillati</taxon>
        <taxon>Actinomycetota</taxon>
        <taxon>Actinomycetes</taxon>
        <taxon>Streptosporangiales</taxon>
        <taxon>Streptosporangiaceae</taxon>
        <taxon>Streptosporangium</taxon>
    </lineage>
</organism>
<name>A0ABN3Y809_9ACTN</name>
<evidence type="ECO:0000313" key="2">
    <source>
        <dbReference type="EMBL" id="GAA3022290.1"/>
    </source>
</evidence>
<protein>
    <submittedName>
        <fullName evidence="2">Uncharacterized protein</fullName>
    </submittedName>
</protein>
<feature type="compositionally biased region" description="Gly residues" evidence="1">
    <location>
        <begin position="31"/>
        <end position="40"/>
    </location>
</feature>
<comment type="caution">
    <text evidence="2">The sequence shown here is derived from an EMBL/GenBank/DDBJ whole genome shotgun (WGS) entry which is preliminary data.</text>
</comment>
<dbReference type="Proteomes" id="UP001499930">
    <property type="component" value="Unassembled WGS sequence"/>
</dbReference>
<evidence type="ECO:0000256" key="1">
    <source>
        <dbReference type="SAM" id="MobiDB-lite"/>
    </source>
</evidence>
<proteinExistence type="predicted"/>
<accession>A0ABN3Y809</accession>